<feature type="transmembrane region" description="Helical" evidence="1">
    <location>
        <begin position="100"/>
        <end position="117"/>
    </location>
</feature>
<feature type="transmembrane region" description="Helical" evidence="1">
    <location>
        <begin position="129"/>
        <end position="146"/>
    </location>
</feature>
<keyword evidence="3" id="KW-1185">Reference proteome</keyword>
<dbReference type="RefSeq" id="WP_085276602.1">
    <property type="nucleotide sequence ID" value="NZ_FXAG01000012.1"/>
</dbReference>
<evidence type="ECO:0000256" key="1">
    <source>
        <dbReference type="SAM" id="Phobius"/>
    </source>
</evidence>
<sequence>MELPPALSPCNQGQPGKQHQLYRIALAVLALLYAGFSYLRDDFYIMGKHSQGSHYHGVAASLLEAMLIMAAAACLVPVIGVYDTRAVRPDYERWRRRAAMAAYALMGMGMTLTLFNPSLTGDGELGPRLLRWLGWLGVGALMAQLGRLPPAYLKAPRAQPGVAQDVTLPAIVAYLAVAVLGLIALALLMLSGWLQWRVPTGAWGFKLVFGSLGLGIGFWARSILRRAHSVQE</sequence>
<keyword evidence="1" id="KW-0812">Transmembrane</keyword>
<reference evidence="3" key="1">
    <citation type="submission" date="2017-04" db="EMBL/GenBank/DDBJ databases">
        <authorList>
            <person name="Varghese N."/>
            <person name="Submissions S."/>
        </authorList>
    </citation>
    <scope>NUCLEOTIDE SEQUENCE [LARGE SCALE GENOMIC DNA]</scope>
    <source>
        <strain evidence="3">DSM 22618</strain>
    </source>
</reference>
<feature type="transmembrane region" description="Helical" evidence="1">
    <location>
        <begin position="59"/>
        <end position="79"/>
    </location>
</feature>
<feature type="transmembrane region" description="Helical" evidence="1">
    <location>
        <begin position="21"/>
        <end position="39"/>
    </location>
</feature>
<keyword evidence="1" id="KW-0472">Membrane</keyword>
<proteinExistence type="predicted"/>
<name>A0A1Y6BUF0_9NEIS</name>
<accession>A0A1Y6BUF0</accession>
<protein>
    <submittedName>
        <fullName evidence="2">Uncharacterized protein</fullName>
    </submittedName>
</protein>
<dbReference type="EMBL" id="FXAG01000012">
    <property type="protein sequence ID" value="SMF28495.1"/>
    <property type="molecule type" value="Genomic_DNA"/>
</dbReference>
<gene>
    <name evidence="2" type="ORF">SAMN02745746_02354</name>
</gene>
<feature type="transmembrane region" description="Helical" evidence="1">
    <location>
        <begin position="166"/>
        <end position="190"/>
    </location>
</feature>
<feature type="transmembrane region" description="Helical" evidence="1">
    <location>
        <begin position="202"/>
        <end position="220"/>
    </location>
</feature>
<evidence type="ECO:0000313" key="3">
    <source>
        <dbReference type="Proteomes" id="UP000192920"/>
    </source>
</evidence>
<evidence type="ECO:0000313" key="2">
    <source>
        <dbReference type="EMBL" id="SMF28495.1"/>
    </source>
</evidence>
<dbReference type="Proteomes" id="UP000192920">
    <property type="component" value="Unassembled WGS sequence"/>
</dbReference>
<organism evidence="2 3">
    <name type="scientific">Pseudogulbenkiania subflava DSM 22618</name>
    <dbReference type="NCBI Taxonomy" id="1123014"/>
    <lineage>
        <taxon>Bacteria</taxon>
        <taxon>Pseudomonadati</taxon>
        <taxon>Pseudomonadota</taxon>
        <taxon>Betaproteobacteria</taxon>
        <taxon>Neisseriales</taxon>
        <taxon>Chromobacteriaceae</taxon>
        <taxon>Pseudogulbenkiania</taxon>
    </lineage>
</organism>
<keyword evidence="1" id="KW-1133">Transmembrane helix</keyword>
<dbReference type="AlphaFoldDB" id="A0A1Y6BUF0"/>